<dbReference type="Pfam" id="PF14009">
    <property type="entry name" value="PADRE"/>
    <property type="match status" value="2"/>
</dbReference>
<dbReference type="PANTHER" id="PTHR33052">
    <property type="entry name" value="DUF4228 DOMAIN PROTEIN-RELATED"/>
    <property type="match status" value="1"/>
</dbReference>
<accession>A0AAV7GG48</accession>
<gene>
    <name evidence="1" type="ORF">IEQ34_016578</name>
</gene>
<dbReference type="Proteomes" id="UP000775213">
    <property type="component" value="Unassembled WGS sequence"/>
</dbReference>
<protein>
    <submittedName>
        <fullName evidence="1">Uncharacterized protein</fullName>
    </submittedName>
</protein>
<sequence>MGNSLISPCFLPNSTKNTTVKLILWGGATHLLSGRHLAAELLSHFPNCSICHADSFFIGHPIPALSFSDELLLGETYFILPADLLPFDTLTANSLALLNGSKRWPPPPKAKFPFECVKGEDGRKAVKVVPEFIMEMITVDDRGGEAQVSEEICSTPELKRDYEQLVVGNRLSWSPKLETISERKLIFWGGATHLLSGRHLAAELLSHFPNCSICHADSFFIGHPIPTLSFSDELILGETYFILPADLLPFNTLTANSLSLLKGGKRWPPPPKAKFPFECVKGEDGRKAVRVVPEFIMEMITIDDRGGEAQVSEEICSTPELKRHYEQLVVGNRHSWSPKLETISERKVRSSPCRFFGLDNR</sequence>
<organism evidence="1 2">
    <name type="scientific">Dendrobium chrysotoxum</name>
    <name type="common">Orchid</name>
    <dbReference type="NCBI Taxonomy" id="161865"/>
    <lineage>
        <taxon>Eukaryota</taxon>
        <taxon>Viridiplantae</taxon>
        <taxon>Streptophyta</taxon>
        <taxon>Embryophyta</taxon>
        <taxon>Tracheophyta</taxon>
        <taxon>Spermatophyta</taxon>
        <taxon>Magnoliopsida</taxon>
        <taxon>Liliopsida</taxon>
        <taxon>Asparagales</taxon>
        <taxon>Orchidaceae</taxon>
        <taxon>Epidendroideae</taxon>
        <taxon>Malaxideae</taxon>
        <taxon>Dendrobiinae</taxon>
        <taxon>Dendrobium</taxon>
    </lineage>
</organism>
<evidence type="ECO:0000313" key="1">
    <source>
        <dbReference type="EMBL" id="KAH0454654.1"/>
    </source>
</evidence>
<evidence type="ECO:0000313" key="2">
    <source>
        <dbReference type="Proteomes" id="UP000775213"/>
    </source>
</evidence>
<proteinExistence type="predicted"/>
<dbReference type="AlphaFoldDB" id="A0AAV7GG48"/>
<dbReference type="EMBL" id="JAGFBR010000015">
    <property type="protein sequence ID" value="KAH0454654.1"/>
    <property type="molecule type" value="Genomic_DNA"/>
</dbReference>
<name>A0AAV7GG48_DENCH</name>
<comment type="caution">
    <text evidence="1">The sequence shown here is derived from an EMBL/GenBank/DDBJ whole genome shotgun (WGS) entry which is preliminary data.</text>
</comment>
<dbReference type="InterPro" id="IPR025322">
    <property type="entry name" value="PADRE_dom"/>
</dbReference>
<keyword evidence="2" id="KW-1185">Reference proteome</keyword>
<reference evidence="1 2" key="1">
    <citation type="journal article" date="2021" name="Hortic Res">
        <title>Chromosome-scale assembly of the Dendrobium chrysotoxum genome enhances the understanding of orchid evolution.</title>
        <authorList>
            <person name="Zhang Y."/>
            <person name="Zhang G.Q."/>
            <person name="Zhang D."/>
            <person name="Liu X.D."/>
            <person name="Xu X.Y."/>
            <person name="Sun W.H."/>
            <person name="Yu X."/>
            <person name="Zhu X."/>
            <person name="Wang Z.W."/>
            <person name="Zhao X."/>
            <person name="Zhong W.Y."/>
            <person name="Chen H."/>
            <person name="Yin W.L."/>
            <person name="Huang T."/>
            <person name="Niu S.C."/>
            <person name="Liu Z.J."/>
        </authorList>
    </citation>
    <scope>NUCLEOTIDE SEQUENCE [LARGE SCALE GENOMIC DNA]</scope>
    <source>
        <strain evidence="1">Lindl</strain>
    </source>
</reference>